<evidence type="ECO:0008006" key="4">
    <source>
        <dbReference type="Google" id="ProtNLM"/>
    </source>
</evidence>
<dbReference type="EMBL" id="JAIVFP010000001">
    <property type="protein sequence ID" value="MCI4681277.1"/>
    <property type="molecule type" value="Genomic_DNA"/>
</dbReference>
<evidence type="ECO:0000256" key="1">
    <source>
        <dbReference type="SAM" id="SignalP"/>
    </source>
</evidence>
<protein>
    <recommendedName>
        <fullName evidence="4">Secreted protein</fullName>
    </recommendedName>
</protein>
<gene>
    <name evidence="2" type="ORF">K2U94_00560</name>
</gene>
<reference evidence="2" key="1">
    <citation type="journal article" date="2022" name="ISME J.">
        <title>Identification of active gaseous-alkane degraders at natural gas seeps.</title>
        <authorList>
            <person name="Farhan Ul Haque M."/>
            <person name="Hernandez M."/>
            <person name="Crombie A.T."/>
            <person name="Murrell J.C."/>
        </authorList>
    </citation>
    <scope>NUCLEOTIDE SEQUENCE</scope>
    <source>
        <strain evidence="2">PC2</strain>
    </source>
</reference>
<keyword evidence="3" id="KW-1185">Reference proteome</keyword>
<organism evidence="2 3">
    <name type="scientific">Candidatus Rhodoblastus alkanivorans</name>
    <dbReference type="NCBI Taxonomy" id="2954117"/>
    <lineage>
        <taxon>Bacteria</taxon>
        <taxon>Pseudomonadati</taxon>
        <taxon>Pseudomonadota</taxon>
        <taxon>Alphaproteobacteria</taxon>
        <taxon>Hyphomicrobiales</taxon>
        <taxon>Rhodoblastaceae</taxon>
        <taxon>Rhodoblastus</taxon>
    </lineage>
</organism>
<name>A0ABS9Z3Q6_9HYPH</name>
<feature type="signal peptide" evidence="1">
    <location>
        <begin position="1"/>
        <end position="24"/>
    </location>
</feature>
<dbReference type="Proteomes" id="UP001139104">
    <property type="component" value="Unassembled WGS sequence"/>
</dbReference>
<proteinExistence type="predicted"/>
<accession>A0ABS9Z3Q6</accession>
<feature type="chain" id="PRO_5045483792" description="Secreted protein" evidence="1">
    <location>
        <begin position="25"/>
        <end position="94"/>
    </location>
</feature>
<evidence type="ECO:0000313" key="3">
    <source>
        <dbReference type="Proteomes" id="UP001139104"/>
    </source>
</evidence>
<comment type="caution">
    <text evidence="2">The sequence shown here is derived from an EMBL/GenBank/DDBJ whole genome shotgun (WGS) entry which is preliminary data.</text>
</comment>
<evidence type="ECO:0000313" key="2">
    <source>
        <dbReference type="EMBL" id="MCI4681277.1"/>
    </source>
</evidence>
<sequence length="94" mass="10029">MRVFDQQLFRLGLVLALGSGLAVAATYPSSKPKAAARERPAPIVLAVAYEHSAQQEAVGARVDQCSLNPHDNADNSPIGDKTHHAKKRKVVICG</sequence>
<dbReference type="RefSeq" id="WP_243065353.1">
    <property type="nucleotide sequence ID" value="NZ_JAIVFK010000008.1"/>
</dbReference>
<keyword evidence="1" id="KW-0732">Signal</keyword>